<dbReference type="AlphaFoldDB" id="A0A0L8VBN3"/>
<keyword evidence="3" id="KW-1185">Reference proteome</keyword>
<dbReference type="RefSeq" id="WP_053180818.1">
    <property type="nucleotide sequence ID" value="NZ_LGIA01000062.1"/>
</dbReference>
<protein>
    <submittedName>
        <fullName evidence="2">Uncharacterized protein</fullName>
    </submittedName>
</protein>
<feature type="compositionally biased region" description="Basic and acidic residues" evidence="1">
    <location>
        <begin position="12"/>
        <end position="23"/>
    </location>
</feature>
<name>A0A0L8VBN3_9BACT</name>
<dbReference type="EMBL" id="LGIA01000062">
    <property type="protein sequence ID" value="KOH45866.1"/>
    <property type="molecule type" value="Genomic_DNA"/>
</dbReference>
<evidence type="ECO:0000313" key="2">
    <source>
        <dbReference type="EMBL" id="KOH45866.1"/>
    </source>
</evidence>
<organism evidence="2 3">
    <name type="scientific">Sunxiuqinia dokdonensis</name>
    <dbReference type="NCBI Taxonomy" id="1409788"/>
    <lineage>
        <taxon>Bacteria</taxon>
        <taxon>Pseudomonadati</taxon>
        <taxon>Bacteroidota</taxon>
        <taxon>Bacteroidia</taxon>
        <taxon>Marinilabiliales</taxon>
        <taxon>Prolixibacteraceae</taxon>
        <taxon>Sunxiuqinia</taxon>
    </lineage>
</organism>
<proteinExistence type="predicted"/>
<dbReference type="STRING" id="1409788.NC99_12980"/>
<accession>A0A0L8VBN3</accession>
<feature type="region of interest" description="Disordered" evidence="1">
    <location>
        <begin position="1"/>
        <end position="36"/>
    </location>
</feature>
<evidence type="ECO:0000313" key="3">
    <source>
        <dbReference type="Proteomes" id="UP000036958"/>
    </source>
</evidence>
<gene>
    <name evidence="2" type="ORF">NC99_12980</name>
</gene>
<reference evidence="3" key="1">
    <citation type="submission" date="2015-07" db="EMBL/GenBank/DDBJ databases">
        <title>Genome sequencing of Sunxiuqinia dokdonensis strain SK.</title>
        <authorList>
            <person name="Ahn S."/>
            <person name="Kim B.-C."/>
        </authorList>
    </citation>
    <scope>NUCLEOTIDE SEQUENCE [LARGE SCALE GENOMIC DNA]</scope>
    <source>
        <strain evidence="3">SK</strain>
    </source>
</reference>
<dbReference type="Proteomes" id="UP000036958">
    <property type="component" value="Unassembled WGS sequence"/>
</dbReference>
<comment type="caution">
    <text evidence="2">The sequence shown here is derived from an EMBL/GenBank/DDBJ whole genome shotgun (WGS) entry which is preliminary data.</text>
</comment>
<evidence type="ECO:0000256" key="1">
    <source>
        <dbReference type="SAM" id="MobiDB-lite"/>
    </source>
</evidence>
<sequence length="62" mass="7281">MKSKSSSAKKQNHADFEDLDSRSKSPKSVKKERGSKRRLSIYDEFDDEIDFNDFNSDDDLYE</sequence>
<feature type="compositionally biased region" description="Basic residues" evidence="1">
    <location>
        <begin position="24"/>
        <end position="36"/>
    </location>
</feature>